<comment type="caution">
    <text evidence="2">The sequence shown here is derived from an EMBL/GenBank/DDBJ whole genome shotgun (WGS) entry which is preliminary data.</text>
</comment>
<accession>A0ABX1BZ63</accession>
<reference evidence="2 3" key="1">
    <citation type="submission" date="2020-03" db="EMBL/GenBank/DDBJ databases">
        <title>WGS of actinomycetes isolated from Thailand.</title>
        <authorList>
            <person name="Thawai C."/>
        </authorList>
    </citation>
    <scope>NUCLEOTIDE SEQUENCE [LARGE SCALE GENOMIC DNA]</scope>
    <source>
        <strain evidence="2 3">PLAI 1-29</strain>
    </source>
</reference>
<proteinExistence type="predicted"/>
<dbReference type="RefSeq" id="WP_168102418.1">
    <property type="nucleotide sequence ID" value="NZ_JAATEN010000010.1"/>
</dbReference>
<feature type="region of interest" description="Disordered" evidence="1">
    <location>
        <begin position="152"/>
        <end position="176"/>
    </location>
</feature>
<evidence type="ECO:0000313" key="2">
    <source>
        <dbReference type="EMBL" id="NJQ01781.1"/>
    </source>
</evidence>
<dbReference type="Proteomes" id="UP000695264">
    <property type="component" value="Unassembled WGS sequence"/>
</dbReference>
<sequence>MAASDQLNSPPLDDWRLPAWALARMGAALAEDTPFQARVVCTDDEGARTVEVGGSSARLREAEGGDPRVAALFDPALLIRDFATVSARHGSSIGRPCVVLDVVPHPAWADPESPWCPPGATSARLAVDTATGFVLEAATTRAGATISRGRVEHLAGPAPGPEGGGRFGIREGCPSGPNEAGDGAWALARMAATLLEPLDATARVTVHSEALGRVADDPEPVPAPGERRWTVTAERLGDGERTVTMGDDPDPHESRFVIARLAEMLTPARIVSHLRRVTVPPGSDGTTVTATVRPMRAFPMSCWAPDEDVECRFTVDPATGVLIDAVARLGDRELAHYGITSLSRR</sequence>
<dbReference type="EMBL" id="JAATEN010000010">
    <property type="protein sequence ID" value="NJQ01781.1"/>
    <property type="molecule type" value="Genomic_DNA"/>
</dbReference>
<evidence type="ECO:0000313" key="3">
    <source>
        <dbReference type="Proteomes" id="UP000695264"/>
    </source>
</evidence>
<gene>
    <name evidence="2" type="ORF">HCK00_14880</name>
</gene>
<protein>
    <submittedName>
        <fullName evidence="2">Uncharacterized protein</fullName>
    </submittedName>
</protein>
<organism evidence="2 3">
    <name type="scientific">Streptomyces zingiberis</name>
    <dbReference type="NCBI Taxonomy" id="2053010"/>
    <lineage>
        <taxon>Bacteria</taxon>
        <taxon>Bacillati</taxon>
        <taxon>Actinomycetota</taxon>
        <taxon>Actinomycetes</taxon>
        <taxon>Kitasatosporales</taxon>
        <taxon>Streptomycetaceae</taxon>
        <taxon>Streptomyces</taxon>
    </lineage>
</organism>
<name>A0ABX1BZ63_9ACTN</name>
<evidence type="ECO:0000256" key="1">
    <source>
        <dbReference type="SAM" id="MobiDB-lite"/>
    </source>
</evidence>
<keyword evidence="3" id="KW-1185">Reference proteome</keyword>